<feature type="transmembrane region" description="Helical" evidence="2">
    <location>
        <begin position="12"/>
        <end position="29"/>
    </location>
</feature>
<feature type="coiled-coil region" evidence="1">
    <location>
        <begin position="71"/>
        <end position="98"/>
    </location>
</feature>
<keyword evidence="4" id="KW-1185">Reference proteome</keyword>
<reference evidence="3 4" key="1">
    <citation type="submission" date="2020-08" db="EMBL/GenBank/DDBJ databases">
        <title>Novel species isolated from subtropical streams in China.</title>
        <authorList>
            <person name="Lu H."/>
        </authorList>
    </citation>
    <scope>NUCLEOTIDE SEQUENCE [LARGE SCALE GENOMIC DNA]</scope>
    <source>
        <strain evidence="3 4">KCTC 52442</strain>
    </source>
</reference>
<gene>
    <name evidence="3" type="ORF">H8K33_12550</name>
</gene>
<comment type="caution">
    <text evidence="3">The sequence shown here is derived from an EMBL/GenBank/DDBJ whole genome shotgun (WGS) entry which is preliminary data.</text>
</comment>
<evidence type="ECO:0000313" key="4">
    <source>
        <dbReference type="Proteomes" id="UP000643610"/>
    </source>
</evidence>
<keyword evidence="2" id="KW-0472">Membrane</keyword>
<protein>
    <submittedName>
        <fullName evidence="3">Uncharacterized protein</fullName>
    </submittedName>
</protein>
<organism evidence="3 4">
    <name type="scientific">Undibacterium amnicola</name>
    <dbReference type="NCBI Taxonomy" id="1834038"/>
    <lineage>
        <taxon>Bacteria</taxon>
        <taxon>Pseudomonadati</taxon>
        <taxon>Pseudomonadota</taxon>
        <taxon>Betaproteobacteria</taxon>
        <taxon>Burkholderiales</taxon>
        <taxon>Oxalobacteraceae</taxon>
        <taxon>Undibacterium</taxon>
    </lineage>
</organism>
<dbReference type="RefSeq" id="WP_186891399.1">
    <property type="nucleotide sequence ID" value="NZ_JACOFU010000005.1"/>
</dbReference>
<name>A0ABR6XS67_9BURK</name>
<evidence type="ECO:0000256" key="1">
    <source>
        <dbReference type="SAM" id="Coils"/>
    </source>
</evidence>
<dbReference type="EMBL" id="JACOFU010000005">
    <property type="protein sequence ID" value="MBC3832346.1"/>
    <property type="molecule type" value="Genomic_DNA"/>
</dbReference>
<feature type="transmembrane region" description="Helical" evidence="2">
    <location>
        <begin position="286"/>
        <end position="311"/>
    </location>
</feature>
<evidence type="ECO:0000313" key="3">
    <source>
        <dbReference type="EMBL" id="MBC3832346.1"/>
    </source>
</evidence>
<feature type="coiled-coil region" evidence="1">
    <location>
        <begin position="131"/>
        <end position="175"/>
    </location>
</feature>
<keyword evidence="1" id="KW-0175">Coiled coil</keyword>
<evidence type="ECO:0000256" key="2">
    <source>
        <dbReference type="SAM" id="Phobius"/>
    </source>
</evidence>
<keyword evidence="2" id="KW-0812">Transmembrane</keyword>
<keyword evidence="2" id="KW-1133">Transmembrane helix</keyword>
<dbReference type="Proteomes" id="UP000643610">
    <property type="component" value="Unassembled WGS sequence"/>
</dbReference>
<accession>A0ABR6XS67</accession>
<sequence>MRKIVGWLMQKSLSFVFILIVLVLGSYLIKKYDEFRAIPVPHGSWNSELSILESKLNSSQEELKKGYESKFKEMNRTKTILEKRKAEINKKKIEVEQKIQGNPININDCLFRSFDSCSKSIMDNTIAEIEKDLLSQESQFIEKLIQNIEKKDSYVSRIEKQRRKLNDSANKFLAEKNKYVKCDPSGKAKRFYKKTWDEFWNQGCQNELRSMNEALNINREEKKRYDEVSNEKSDSLTIDHEFKDIELKILKELKKEYSNYRSIYESHFLYDFEKIFENQFMAATKIFIVIIGTPILIKLFFFYLVAPFAVLRPSITLMSLSSGIIENLPELETQNNHGAMISELTTSISISKNEELLIKNEYISDLSIEGDRKTRFLFSHAFPITSLAAGLYALTQIQTDSKEVVNIQATHESLYEVGVLNIPEGTALVLKPHKLIGLVQDKNHPIKITRHWRLGSLHAWLTLQLRYMVFHGAGKLILKGCKGIQVARADSGRAINQSATIGFTANVQYSNSRTETFIPYLNGKKELFNDSFYGDSGYYIYETMPYADKKGGLFGRGIEGVTDSMLKVFGI</sequence>
<proteinExistence type="predicted"/>